<protein>
    <submittedName>
        <fullName evidence="1">Conserved uncharacterized protein</fullName>
    </submittedName>
    <submittedName>
        <fullName evidence="2">Conserved uncharaterized protein</fullName>
    </submittedName>
</protein>
<dbReference type="HOGENOM" id="CLU_151804_4_0_7"/>
<dbReference type="EMBL" id="FO203503">
    <property type="protein sequence ID" value="CCK80241.1"/>
    <property type="molecule type" value="Genomic_DNA"/>
</dbReference>
<dbReference type="KEGG" id="dto:TOL2_C06180"/>
<organism evidence="1 13">
    <name type="scientific">Desulfobacula toluolica (strain DSM 7467 / Tol2)</name>
    <dbReference type="NCBI Taxonomy" id="651182"/>
    <lineage>
        <taxon>Bacteria</taxon>
        <taxon>Pseudomonadati</taxon>
        <taxon>Thermodesulfobacteriota</taxon>
        <taxon>Desulfobacteria</taxon>
        <taxon>Desulfobacterales</taxon>
        <taxon>Desulfobacteraceae</taxon>
        <taxon>Desulfobacula</taxon>
    </lineage>
</organism>
<gene>
    <name evidence="1" type="ordered locus">TOL2_C06180</name>
    <name evidence="2" type="ordered locus">TOL2_C06490</name>
    <name evidence="3" type="ordered locus">TOL2_C09690</name>
    <name evidence="4" type="ordered locus">TOL2_C18610</name>
    <name evidence="5" type="ordered locus">TOL2_C18690</name>
    <name evidence="6" type="ordered locus">TOL2_C20800</name>
    <name evidence="7" type="ordered locus">TOL2_C24000</name>
    <name evidence="8" type="ordered locus">TOL2_C30930</name>
    <name evidence="9" type="ordered locus">TOL2_C31000</name>
    <name evidence="10" type="ordered locus">TOL2_C31670</name>
    <name evidence="11" type="ordered locus">TOL2_C36550</name>
    <name evidence="12" type="ordered locus">TOL2_C43170</name>
</gene>
<evidence type="ECO:0000313" key="1">
    <source>
        <dbReference type="EMBL" id="CCK78787.1"/>
    </source>
</evidence>
<dbReference type="EMBL" id="FO203503">
    <property type="protein sequence ID" value="CCK80561.1"/>
    <property type="molecule type" value="Genomic_DNA"/>
</dbReference>
<evidence type="ECO:0000313" key="2">
    <source>
        <dbReference type="EMBL" id="CCK78818.1"/>
    </source>
</evidence>
<dbReference type="KEGG" id="dto:TOL2_C18690"/>
<dbReference type="KEGG" id="dto:TOL2_C06490"/>
<evidence type="ECO:0000313" key="13">
    <source>
        <dbReference type="Proteomes" id="UP000007347"/>
    </source>
</evidence>
<proteinExistence type="predicted"/>
<dbReference type="KEGG" id="dto:TOL2_C31670"/>
<dbReference type="KEGG" id="dto:TOL2_C36550"/>
<dbReference type="EMBL" id="FO203503">
    <property type="protein sequence ID" value="CCK82473.1"/>
    <property type="molecule type" value="Genomic_DNA"/>
</dbReference>
<evidence type="ECO:0000313" key="9">
    <source>
        <dbReference type="EMBL" id="CCK81257.1"/>
    </source>
</evidence>
<evidence type="ECO:0000313" key="7">
    <source>
        <dbReference type="EMBL" id="CCK80561.1"/>
    </source>
</evidence>
<dbReference type="KEGG" id="dto:TOL2_C20800"/>
<sequence>MSKSWKKINEEKAIFWKTHIDQWTESRLSQIEYCRQNGLRPNRFTYWKIKFGKPNQPTGLVQVPVPTHFCQAGLKLNIGRELQVEIPDGFKKETLEQVLSVLKAVQ</sequence>
<reference evidence="1 13" key="1">
    <citation type="journal article" date="2013" name="Environ. Microbiol.">
        <title>Complete genome, catabolic sub-proteomes and key-metabolites of Desulfobacula toluolica Tol2, a marine, aromatic compound-degrading, sulfate-reducing bacterium.</title>
        <authorList>
            <person name="Wohlbrand L."/>
            <person name="Jacob J.H."/>
            <person name="Kube M."/>
            <person name="Mussmann M."/>
            <person name="Jarling R."/>
            <person name="Beck A."/>
            <person name="Amann R."/>
            <person name="Wilkes H."/>
            <person name="Reinhardt R."/>
            <person name="Rabus R."/>
        </authorList>
    </citation>
    <scope>NUCLEOTIDE SEQUENCE [LARGE SCALE GENOMIC DNA]</scope>
    <source>
        <strain evidence="13">DSM 7467 / Tol2</strain>
        <strain evidence="1">Tol2</strain>
    </source>
</reference>
<dbReference type="RefSeq" id="WP_014956142.1">
    <property type="nucleotide sequence ID" value="NC_018645.1"/>
</dbReference>
<evidence type="ECO:0000313" key="10">
    <source>
        <dbReference type="EMBL" id="CCK81325.1"/>
    </source>
</evidence>
<dbReference type="EMBL" id="FO203503">
    <property type="protein sequence ID" value="CCK80022.1"/>
    <property type="molecule type" value="Genomic_DNA"/>
</dbReference>
<dbReference type="EMBL" id="FO203503">
    <property type="protein sequence ID" value="CCK81250.1"/>
    <property type="molecule type" value="Genomic_DNA"/>
</dbReference>
<evidence type="ECO:0000313" key="8">
    <source>
        <dbReference type="EMBL" id="CCK81250.1"/>
    </source>
</evidence>
<dbReference type="KEGG" id="dto:TOL2_C31000"/>
<dbReference type="NCBIfam" id="NF047593">
    <property type="entry name" value="IS66_ISAeme5_TnpA"/>
    <property type="match status" value="1"/>
</dbReference>
<dbReference type="EMBL" id="FO203503">
    <property type="protein sequence ID" value="CCK81257.1"/>
    <property type="molecule type" value="Genomic_DNA"/>
</dbReference>
<dbReference type="KEGG" id="dto:TOL2_C24000"/>
<dbReference type="STRING" id="651182.TOL2_C06180"/>
<dbReference type="EMBL" id="FO203503">
    <property type="protein sequence ID" value="CCK78787.1"/>
    <property type="molecule type" value="Genomic_DNA"/>
</dbReference>
<dbReference type="EMBL" id="FO203503">
    <property type="protein sequence ID" value="CCK81325.1"/>
    <property type="molecule type" value="Genomic_DNA"/>
</dbReference>
<dbReference type="Proteomes" id="UP000007347">
    <property type="component" value="Chromosome"/>
</dbReference>
<dbReference type="KEGG" id="dto:TOL2_C18610"/>
<accession>K0NIH3</accession>
<dbReference type="EMBL" id="FO203503">
    <property type="protein sequence ID" value="CCK80030.1"/>
    <property type="molecule type" value="Genomic_DNA"/>
</dbReference>
<dbReference type="OrthoDB" id="5423092at2"/>
<dbReference type="KEGG" id="dto:TOL2_C30930"/>
<evidence type="ECO:0000313" key="5">
    <source>
        <dbReference type="EMBL" id="CCK80030.1"/>
    </source>
</evidence>
<dbReference type="KEGG" id="dto:TOL2_C09690"/>
<evidence type="ECO:0000313" key="6">
    <source>
        <dbReference type="EMBL" id="CCK80241.1"/>
    </source>
</evidence>
<dbReference type="EMBL" id="FO203503">
    <property type="protein sequence ID" value="CCK78818.1"/>
    <property type="molecule type" value="Genomic_DNA"/>
</dbReference>
<name>K0NIH3_DESTT</name>
<dbReference type="AlphaFoldDB" id="K0NIH3"/>
<dbReference type="EMBL" id="FO203503">
    <property type="protein sequence ID" value="CCK79134.1"/>
    <property type="molecule type" value="Genomic_DNA"/>
</dbReference>
<evidence type="ECO:0000313" key="12">
    <source>
        <dbReference type="EMBL" id="CCK82473.1"/>
    </source>
</evidence>
<evidence type="ECO:0000313" key="11">
    <source>
        <dbReference type="EMBL" id="CCK81811.1"/>
    </source>
</evidence>
<dbReference type="KEGG" id="dto:TOL2_C43170"/>
<keyword evidence="13" id="KW-1185">Reference proteome</keyword>
<dbReference type="EMBL" id="FO203503">
    <property type="protein sequence ID" value="CCK81811.1"/>
    <property type="molecule type" value="Genomic_DNA"/>
</dbReference>
<evidence type="ECO:0000313" key="4">
    <source>
        <dbReference type="EMBL" id="CCK80022.1"/>
    </source>
</evidence>
<evidence type="ECO:0000313" key="3">
    <source>
        <dbReference type="EMBL" id="CCK79134.1"/>
    </source>
</evidence>